<feature type="compositionally biased region" description="Polar residues" evidence="1">
    <location>
        <begin position="732"/>
        <end position="741"/>
    </location>
</feature>
<organism evidence="3">
    <name type="scientific">Puccinia triticina (isolate 1-1 / race 1 (BBBD))</name>
    <name type="common">Brown leaf rust fungus</name>
    <dbReference type="NCBI Taxonomy" id="630390"/>
    <lineage>
        <taxon>Eukaryota</taxon>
        <taxon>Fungi</taxon>
        <taxon>Dikarya</taxon>
        <taxon>Basidiomycota</taxon>
        <taxon>Pucciniomycotina</taxon>
        <taxon>Pucciniomycetes</taxon>
        <taxon>Pucciniales</taxon>
        <taxon>Pucciniaceae</taxon>
        <taxon>Puccinia</taxon>
    </lineage>
</organism>
<keyword evidence="5" id="KW-1185">Reference proteome</keyword>
<dbReference type="EnsemblFungi" id="PTTG_08532-t43_1">
    <property type="protein sequence ID" value="PTTG_08532-t43_1-p1"/>
    <property type="gene ID" value="PTTG_08532"/>
</dbReference>
<reference evidence="3" key="2">
    <citation type="submission" date="2016-05" db="EMBL/GenBank/DDBJ databases">
        <title>Comparative analysis highlights variable genome content of wheat rusts and divergence of the mating loci.</title>
        <authorList>
            <person name="Cuomo C.A."/>
            <person name="Bakkeren G."/>
            <person name="Szabo L."/>
            <person name="Khalil H."/>
            <person name="Joly D."/>
            <person name="Goldberg J."/>
            <person name="Young S."/>
            <person name="Zeng Q."/>
            <person name="Fellers J."/>
        </authorList>
    </citation>
    <scope>NUCLEOTIDE SEQUENCE [LARGE SCALE GENOMIC DNA]</scope>
    <source>
        <strain evidence="3">1-1 BBBD Race 1</strain>
    </source>
</reference>
<feature type="compositionally biased region" description="Basic residues" evidence="1">
    <location>
        <begin position="906"/>
        <end position="915"/>
    </location>
</feature>
<dbReference type="PANTHER" id="PTHR28125:SF3">
    <property type="entry name" value="TRANSCRIPTION REGULATOR RUA1 C-TERMINAL DOMAIN-CONTAINING PROTEIN"/>
    <property type="match status" value="1"/>
</dbReference>
<dbReference type="AlphaFoldDB" id="A0A180H130"/>
<dbReference type="STRING" id="630390.A0A180H130"/>
<feature type="compositionally biased region" description="Polar residues" evidence="1">
    <location>
        <begin position="751"/>
        <end position="761"/>
    </location>
</feature>
<evidence type="ECO:0000313" key="3">
    <source>
        <dbReference type="EMBL" id="OAV98474.1"/>
    </source>
</evidence>
<dbReference type="EMBL" id="ADAS02000007">
    <property type="protein sequence ID" value="OAV98474.1"/>
    <property type="molecule type" value="Genomic_DNA"/>
</dbReference>
<protein>
    <recommendedName>
        <fullName evidence="2">Transcription regulator Rua1 C-terminal domain-containing protein</fullName>
    </recommendedName>
</protein>
<dbReference type="VEuPathDB" id="FungiDB:PTTG_08532"/>
<feature type="domain" description="Transcription regulator Rua1 C-terminal" evidence="2">
    <location>
        <begin position="811"/>
        <end position="916"/>
    </location>
</feature>
<name>A0A180H130_PUCT1</name>
<feature type="compositionally biased region" description="Basic and acidic residues" evidence="1">
    <location>
        <begin position="720"/>
        <end position="731"/>
    </location>
</feature>
<evidence type="ECO:0000256" key="1">
    <source>
        <dbReference type="SAM" id="MobiDB-lite"/>
    </source>
</evidence>
<dbReference type="InterPro" id="IPR028012">
    <property type="entry name" value="Rua1_C"/>
</dbReference>
<sequence>MPSQPSSHLQDEQQQQPSFGHGSGLAEPSPELGALLSPARPCLPKPQDCQPSSDQSSLYPASDCSALLTDYLFPAAGPQHHSPLRPCPASQLIHSPQLLPSRPAAAGRRATVSALPSRPPYCSPGFDIPLQPANEPPRTLDAAYCLLAGWGDPLSSFERLSPSTQEQLLESPYKQTDLTTKNEPLAGEQYLLPGGSHSSGANEAVQMAACGGPPMDSDLPLYQGLPQWEYPSSTQDLAPIQSTSQAGLDFQPSPSLLATSTQTLTHSLVNSNQPSPASAHFISAPPNEHTQSSLEWNPDPSYLVYDPYTQLILEQHCEQSRESTSGLPFLDYGTPFAVPNSPAGHLEPRRVSDPSPVAPVAQRPWDPRQRYSIANIPCHVSLEGRMDGPQYCDSLKPPYDFPASCAGSSRHSDSFSTTASHFTSGDVPTPSTASFGNEVADQWTQLALQHFEDQVASFGDLAFSHNPSLAPPCSPHQKSPSCQSKSSSSNLAQDPAPSSATGGVGASVSELDTENSQSDIKPVDKQRGRAATISDTLAPSLDSFTSANRAQFTSEYMNVFRQAGQLPFGVPPHRSVSPYAPSAVYPPQVDLLHFSQGPSPFTESFSDPSADSPLFQQFSSREGYIQQQNRLRRLTIMTAPAWPESYIGQRALQPSPSSSFRGYHERAECDLSSTPEKPRGEADSRGGLLRKRKSMKKQYSLTHMAVAEESKQESSGNERGGSDEHLFRDVSFENSDGMSPETTERGGGCSQGSRSNETYTLSRFGGIGQGQSSFPPGLDGSVRPSDLDLAGVIDEAGEMMVPWKQDLRCDEDLYTPMWCRGQNDKKEGFCDMCEGGAWFRLKNSAYWYHKQYFHGVSSTTGHYFYPPREIKRGFSTANRQQILGLCHECEEWVGFSSIIGSGTVKKNHHQLHQQRHSAEEDAANGRWVDADQSSGTSSKIPTLWYKHAHKCHRHQTCKGAKGRKKAKRS</sequence>
<feature type="region of interest" description="Disordered" evidence="1">
    <location>
        <begin position="270"/>
        <end position="294"/>
    </location>
</feature>
<feature type="compositionally biased region" description="Low complexity" evidence="1">
    <location>
        <begin position="475"/>
        <end position="509"/>
    </location>
</feature>
<reference evidence="4 5" key="3">
    <citation type="journal article" date="2017" name="G3 (Bethesda)">
        <title>Comparative analysis highlights variable genome content of wheat rusts and divergence of the mating loci.</title>
        <authorList>
            <person name="Cuomo C.A."/>
            <person name="Bakkeren G."/>
            <person name="Khalil H.B."/>
            <person name="Panwar V."/>
            <person name="Joly D."/>
            <person name="Linning R."/>
            <person name="Sakthikumar S."/>
            <person name="Song X."/>
            <person name="Adiconis X."/>
            <person name="Fan L."/>
            <person name="Goldberg J.M."/>
            <person name="Levin J.Z."/>
            <person name="Young S."/>
            <person name="Zeng Q."/>
            <person name="Anikster Y."/>
            <person name="Bruce M."/>
            <person name="Wang M."/>
            <person name="Yin C."/>
            <person name="McCallum B."/>
            <person name="Szabo L.J."/>
            <person name="Hulbert S."/>
            <person name="Chen X."/>
            <person name="Fellers J.P."/>
        </authorList>
    </citation>
    <scope>NUCLEOTIDE SEQUENCE</scope>
    <source>
        <strain evidence="5">Isolate 1-1 / race 1 (BBBD)</strain>
        <strain evidence="4">isolate 1-1 / race 1 (BBBD)</strain>
    </source>
</reference>
<dbReference type="Pfam" id="PF14616">
    <property type="entry name" value="Rua1_C"/>
    <property type="match status" value="1"/>
</dbReference>
<feature type="region of interest" description="Disordered" evidence="1">
    <location>
        <begin position="469"/>
        <end position="528"/>
    </location>
</feature>
<feature type="compositionally biased region" description="Polar residues" evidence="1">
    <location>
        <begin position="1"/>
        <end position="18"/>
    </location>
</feature>
<dbReference type="PANTHER" id="PTHR28125">
    <property type="entry name" value="MEIOTIC EXPRESSION UP-REGULATED PROTEIN 26"/>
    <property type="match status" value="1"/>
</dbReference>
<feature type="region of interest" description="Disordered" evidence="1">
    <location>
        <begin position="650"/>
        <end position="781"/>
    </location>
</feature>
<evidence type="ECO:0000259" key="2">
    <source>
        <dbReference type="Pfam" id="PF14616"/>
    </source>
</evidence>
<dbReference type="OrthoDB" id="2507354at2759"/>
<feature type="region of interest" description="Disordered" evidence="1">
    <location>
        <begin position="906"/>
        <end position="937"/>
    </location>
</feature>
<feature type="region of interest" description="Disordered" evidence="1">
    <location>
        <begin position="1"/>
        <end position="59"/>
    </location>
</feature>
<feature type="compositionally biased region" description="Low complexity" evidence="1">
    <location>
        <begin position="46"/>
        <end position="57"/>
    </location>
</feature>
<reference evidence="4" key="4">
    <citation type="submission" date="2025-05" db="UniProtKB">
        <authorList>
            <consortium name="EnsemblFungi"/>
        </authorList>
    </citation>
    <scope>IDENTIFICATION</scope>
    <source>
        <strain evidence="4">isolate 1-1 / race 1 (BBBD)</strain>
    </source>
</reference>
<accession>A0A180H130</accession>
<reference evidence="3" key="1">
    <citation type="submission" date="2009-11" db="EMBL/GenBank/DDBJ databases">
        <authorList>
            <consortium name="The Broad Institute Genome Sequencing Platform"/>
            <person name="Ward D."/>
            <person name="Feldgarden M."/>
            <person name="Earl A."/>
            <person name="Young S.K."/>
            <person name="Zeng Q."/>
            <person name="Koehrsen M."/>
            <person name="Alvarado L."/>
            <person name="Berlin A."/>
            <person name="Bochicchio J."/>
            <person name="Borenstein D."/>
            <person name="Chapman S.B."/>
            <person name="Chen Z."/>
            <person name="Engels R."/>
            <person name="Freedman E."/>
            <person name="Gellesch M."/>
            <person name="Goldberg J."/>
            <person name="Griggs A."/>
            <person name="Gujja S."/>
            <person name="Heilman E."/>
            <person name="Heiman D."/>
            <person name="Hepburn T."/>
            <person name="Howarth C."/>
            <person name="Jen D."/>
            <person name="Larson L."/>
            <person name="Lewis B."/>
            <person name="Mehta T."/>
            <person name="Park D."/>
            <person name="Pearson M."/>
            <person name="Roberts A."/>
            <person name="Saif S."/>
            <person name="Shea T."/>
            <person name="Shenoy N."/>
            <person name="Sisk P."/>
            <person name="Stolte C."/>
            <person name="Sykes S."/>
            <person name="Thomson T."/>
            <person name="Walk T."/>
            <person name="White J."/>
            <person name="Yandava C."/>
            <person name="Izard J."/>
            <person name="Baranova O.V."/>
            <person name="Blanton J.M."/>
            <person name="Tanner A.C."/>
            <person name="Dewhirst F.E."/>
            <person name="Haas B."/>
            <person name="Nusbaum C."/>
            <person name="Birren B."/>
        </authorList>
    </citation>
    <scope>NUCLEOTIDE SEQUENCE [LARGE SCALE GENOMIC DNA]</scope>
    <source>
        <strain evidence="3">1-1 BBBD Race 1</strain>
    </source>
</reference>
<evidence type="ECO:0000313" key="5">
    <source>
        <dbReference type="Proteomes" id="UP000005240"/>
    </source>
</evidence>
<dbReference type="Proteomes" id="UP000005240">
    <property type="component" value="Unassembled WGS sequence"/>
</dbReference>
<gene>
    <name evidence="3" type="ORF">PTTG_08532</name>
</gene>
<proteinExistence type="predicted"/>
<evidence type="ECO:0000313" key="4">
    <source>
        <dbReference type="EnsemblFungi" id="PTTG_08532-t43_1-p1"/>
    </source>
</evidence>